<evidence type="ECO:0000259" key="5">
    <source>
        <dbReference type="Pfam" id="PF21365"/>
    </source>
</evidence>
<dbReference type="SUPFAM" id="SSF51011">
    <property type="entry name" value="Glycosyl hydrolase domain"/>
    <property type="match status" value="1"/>
</dbReference>
<dbReference type="Gene3D" id="2.60.40.1760">
    <property type="entry name" value="glycosyl hydrolase (family 31)"/>
    <property type="match status" value="1"/>
</dbReference>
<keyword evidence="7" id="KW-1185">Reference proteome</keyword>
<dbReference type="Proteomes" id="UP001058860">
    <property type="component" value="Chromosome"/>
</dbReference>
<dbReference type="InterPro" id="IPR052990">
    <property type="entry name" value="Sulfoquinovosidase_GH31"/>
</dbReference>
<keyword evidence="2" id="KW-0326">Glycosidase</keyword>
<evidence type="ECO:0008006" key="8">
    <source>
        <dbReference type="Google" id="ProtNLM"/>
    </source>
</evidence>
<name>A0ABY5PDN9_9ACTN</name>
<dbReference type="RefSeq" id="WP_353863068.1">
    <property type="nucleotide sequence ID" value="NZ_CP088295.1"/>
</dbReference>
<dbReference type="InterPro" id="IPR048395">
    <property type="entry name" value="Glyco_hydro_31_C"/>
</dbReference>
<dbReference type="SUPFAM" id="SSF51445">
    <property type="entry name" value="(Trans)glycosidases"/>
    <property type="match status" value="1"/>
</dbReference>
<feature type="chain" id="PRO_5045818383" description="Alpha-glucosidase" evidence="3">
    <location>
        <begin position="33"/>
        <end position="755"/>
    </location>
</feature>
<evidence type="ECO:0000256" key="3">
    <source>
        <dbReference type="SAM" id="SignalP"/>
    </source>
</evidence>
<dbReference type="Pfam" id="PF01055">
    <property type="entry name" value="Glyco_hydro_31_2nd"/>
    <property type="match status" value="1"/>
</dbReference>
<accession>A0ABY5PDN9</accession>
<feature type="domain" description="Glycosyl hydrolase family 31 C-terminal" evidence="5">
    <location>
        <begin position="668"/>
        <end position="748"/>
    </location>
</feature>
<evidence type="ECO:0000256" key="2">
    <source>
        <dbReference type="RuleBase" id="RU361185"/>
    </source>
</evidence>
<dbReference type="EMBL" id="CP088295">
    <property type="protein sequence ID" value="UUY02542.1"/>
    <property type="molecule type" value="Genomic_DNA"/>
</dbReference>
<dbReference type="CDD" id="cd14752">
    <property type="entry name" value="GH31_N"/>
    <property type="match status" value="1"/>
</dbReference>
<comment type="similarity">
    <text evidence="1 2">Belongs to the glycosyl hydrolase 31 family.</text>
</comment>
<protein>
    <recommendedName>
        <fullName evidence="8">Alpha-glucosidase</fullName>
    </recommendedName>
</protein>
<dbReference type="Gene3D" id="2.60.40.1180">
    <property type="entry name" value="Golgi alpha-mannosidase II"/>
    <property type="match status" value="1"/>
</dbReference>
<dbReference type="Pfam" id="PF21365">
    <property type="entry name" value="Glyco_hydro_31_3rd"/>
    <property type="match status" value="1"/>
</dbReference>
<proteinExistence type="inferred from homology"/>
<dbReference type="PANTHER" id="PTHR46959">
    <property type="entry name" value="SULFOQUINOVOSIDASE"/>
    <property type="match status" value="1"/>
</dbReference>
<dbReference type="Gene3D" id="3.20.20.80">
    <property type="entry name" value="Glycosidases"/>
    <property type="match status" value="1"/>
</dbReference>
<keyword evidence="3" id="KW-0732">Signal</keyword>
<reference evidence="7" key="1">
    <citation type="submission" date="2021-11" db="EMBL/GenBank/DDBJ databases">
        <title>Cultivation dependent microbiological survey of springs from the worlds oldest radium mine currently devoted to the extraction of radon-saturated water.</title>
        <authorList>
            <person name="Kapinusova G."/>
            <person name="Smrhova T."/>
            <person name="Strejcek M."/>
            <person name="Suman J."/>
            <person name="Jani K."/>
            <person name="Pajer P."/>
            <person name="Uhlik O."/>
        </authorList>
    </citation>
    <scope>NUCLEOTIDE SEQUENCE [LARGE SCALE GENOMIC DNA]</scope>
    <source>
        <strain evidence="7">J379</strain>
    </source>
</reference>
<evidence type="ECO:0000259" key="4">
    <source>
        <dbReference type="Pfam" id="PF01055"/>
    </source>
</evidence>
<feature type="domain" description="Glycoside hydrolase family 31 TIM barrel" evidence="4">
    <location>
        <begin position="388"/>
        <end position="656"/>
    </location>
</feature>
<dbReference type="InterPro" id="IPR000322">
    <property type="entry name" value="Glyco_hydro_31_TIM"/>
</dbReference>
<feature type="signal peptide" evidence="3">
    <location>
        <begin position="1"/>
        <end position="32"/>
    </location>
</feature>
<evidence type="ECO:0000313" key="6">
    <source>
        <dbReference type="EMBL" id="UUY02542.1"/>
    </source>
</evidence>
<dbReference type="SUPFAM" id="SSF74650">
    <property type="entry name" value="Galactose mutarotase-like"/>
    <property type="match status" value="1"/>
</dbReference>
<sequence length="755" mass="82097">MGEARGRRACIATAMCAWVLAALVSGAPAARADVSIGPDRVVVRTPSMSATVVRATGHLSFADASGAPLLAQVPLRGVPRRLTGVDPKLLGFEALKDRGVYAPFAYEVGSSRRSQFTTGIWSGNLLLGVRTGVVHGARSVIEAGAAGDGVRVVLATTEPGRRLEVLIGPDPASPAALRVQAAVTPRDRVIALGDSFVSGDDERFFGFGGRHNALSQRGRTFNTWVEAQNYGAGALQPLVDAIDRQNGPAYLFPNGANAAYYPQSLFVSSRPYGFFADNDDVVRWRMASDRPDAWQVSAEGSRLDYTVAPGRGAAAAAHLSAINGRHRLPPAWAQGAMLSRTVRIFGQDTPASYERRVLADVAEIERRNVPITSYKFEGFAVMPRSVVLDVIRRLRARGVRSVLYLRAFTSKDNALTESLDAYAEALREGYVVNDASGRPVTWTTPFGARGALLDFTNPRTVAWWEGRVRDLLDLGADGFMLDFGEQVIDRMRFHDGTPGAKMHNRYPALMHRVTREIADRWSAEHPDRDVPFFFTRAGSSGRPGAAAHEMANFAGDGSTDWHIASGLPAQTTDMLNRAVGGAWGFSTDIGGYADYVTTSTSSELFVRWSQWAAFTPYFRVHNSSRGGLRMPWFYGDRVYGLWRDAAALHARAVPLIRRLWAEAEAGGPPPLRPLWMAAPDDPQAAGEQQAWMLGDDLLVAPVVTKGARTRTVYLPEGCWQLQPDGASYEGGRRVTVAAPLERLPWFVRCATNPLG</sequence>
<keyword evidence="2" id="KW-0378">Hydrolase</keyword>
<dbReference type="InterPro" id="IPR011013">
    <property type="entry name" value="Gal_mutarotase_sf_dom"/>
</dbReference>
<organism evidence="6 7">
    <name type="scientific">Svornostia abyssi</name>
    <dbReference type="NCBI Taxonomy" id="2898438"/>
    <lineage>
        <taxon>Bacteria</taxon>
        <taxon>Bacillati</taxon>
        <taxon>Actinomycetota</taxon>
        <taxon>Thermoleophilia</taxon>
        <taxon>Solirubrobacterales</taxon>
        <taxon>Baekduiaceae</taxon>
        <taxon>Svornostia</taxon>
    </lineage>
</organism>
<evidence type="ECO:0000256" key="1">
    <source>
        <dbReference type="ARBA" id="ARBA00007806"/>
    </source>
</evidence>
<dbReference type="InterPro" id="IPR013780">
    <property type="entry name" value="Glyco_hydro_b"/>
</dbReference>
<evidence type="ECO:0000313" key="7">
    <source>
        <dbReference type="Proteomes" id="UP001058860"/>
    </source>
</evidence>
<gene>
    <name evidence="6" type="ORF">LRS13_17835</name>
</gene>
<dbReference type="PANTHER" id="PTHR46959:SF2">
    <property type="entry name" value="SULFOQUINOVOSIDASE"/>
    <property type="match status" value="1"/>
</dbReference>
<dbReference type="InterPro" id="IPR017853">
    <property type="entry name" value="GH"/>
</dbReference>